<dbReference type="RefSeq" id="WP_015854529.1">
    <property type="nucleotide sequence ID" value="NC_012880.1"/>
</dbReference>
<keyword evidence="5" id="KW-0378">Hydrolase</keyword>
<comment type="catalytic activity">
    <reaction evidence="9">
        <text>S-methyl-5'-thioadenosine + phosphate = 5-(methylsulfanyl)-alpha-D-ribose 1-phosphate + adenine</text>
        <dbReference type="Rhea" id="RHEA:11852"/>
        <dbReference type="ChEBI" id="CHEBI:16708"/>
        <dbReference type="ChEBI" id="CHEBI:17509"/>
        <dbReference type="ChEBI" id="CHEBI:43474"/>
        <dbReference type="ChEBI" id="CHEBI:58533"/>
        <dbReference type="EC" id="2.4.2.28"/>
    </reaction>
    <physiologicalReaction direction="left-to-right" evidence="9">
        <dbReference type="Rhea" id="RHEA:11853"/>
    </physiologicalReaction>
</comment>
<dbReference type="Pfam" id="PF02578">
    <property type="entry name" value="Cu-oxidase_4"/>
    <property type="match status" value="1"/>
</dbReference>
<dbReference type="NCBIfam" id="TIGR00726">
    <property type="entry name" value="peptidoglycan editing factor PgeF"/>
    <property type="match status" value="1"/>
</dbReference>
<evidence type="ECO:0000256" key="5">
    <source>
        <dbReference type="ARBA" id="ARBA00022801"/>
    </source>
</evidence>
<name>C6CB96_MUSP7</name>
<comment type="catalytic activity">
    <reaction evidence="1">
        <text>inosine + phosphate = alpha-D-ribose 1-phosphate + hypoxanthine</text>
        <dbReference type="Rhea" id="RHEA:27646"/>
        <dbReference type="ChEBI" id="CHEBI:17368"/>
        <dbReference type="ChEBI" id="CHEBI:17596"/>
        <dbReference type="ChEBI" id="CHEBI:43474"/>
        <dbReference type="ChEBI" id="CHEBI:57720"/>
        <dbReference type="EC" id="2.4.2.1"/>
    </reaction>
    <physiologicalReaction direction="left-to-right" evidence="1">
        <dbReference type="Rhea" id="RHEA:27647"/>
    </physiologicalReaction>
</comment>
<dbReference type="Gene3D" id="3.60.140.10">
    <property type="entry name" value="CNF1/YfiH-like putative cysteine hydrolases"/>
    <property type="match status" value="1"/>
</dbReference>
<dbReference type="Proteomes" id="UP000002734">
    <property type="component" value="Chromosome"/>
</dbReference>
<keyword evidence="4" id="KW-0479">Metal-binding</keyword>
<dbReference type="InterPro" id="IPR011324">
    <property type="entry name" value="Cytotoxic_necrot_fac-like_cat"/>
</dbReference>
<dbReference type="GO" id="GO:0016787">
    <property type="term" value="F:hydrolase activity"/>
    <property type="evidence" value="ECO:0007669"/>
    <property type="project" value="UniProtKB-KW"/>
</dbReference>
<dbReference type="HOGENOM" id="CLU_065784_1_1_6"/>
<dbReference type="GO" id="GO:0017061">
    <property type="term" value="F:S-methyl-5-thioadenosine phosphorylase activity"/>
    <property type="evidence" value="ECO:0007669"/>
    <property type="project" value="UniProtKB-EC"/>
</dbReference>
<keyword evidence="3" id="KW-0808">Transferase</keyword>
<dbReference type="PANTHER" id="PTHR30616:SF2">
    <property type="entry name" value="PURINE NUCLEOSIDE PHOSPHORYLASE LACC1"/>
    <property type="match status" value="1"/>
</dbReference>
<dbReference type="CDD" id="cd16833">
    <property type="entry name" value="YfiH"/>
    <property type="match status" value="1"/>
</dbReference>
<evidence type="ECO:0000256" key="10">
    <source>
        <dbReference type="RuleBase" id="RU361274"/>
    </source>
</evidence>
<reference evidence="11" key="1">
    <citation type="submission" date="2009-06" db="EMBL/GenBank/DDBJ databases">
        <title>Complete sequence of Dickeya dadantii Ech703.</title>
        <authorList>
            <consortium name="US DOE Joint Genome Institute"/>
            <person name="Lucas S."/>
            <person name="Copeland A."/>
            <person name="Lapidus A."/>
            <person name="Glavina del Rio T."/>
            <person name="Dalin E."/>
            <person name="Tice H."/>
            <person name="Bruce D."/>
            <person name="Goodwin L."/>
            <person name="Pitluck S."/>
            <person name="Chertkov O."/>
            <person name="Brettin T."/>
            <person name="Detter J.C."/>
            <person name="Han C."/>
            <person name="Larimer F."/>
            <person name="Land M."/>
            <person name="Hauser L."/>
            <person name="Kyrpides N."/>
            <person name="Mikhailova N."/>
            <person name="Balakrishnan V."/>
            <person name="Glasner J."/>
            <person name="Perna N.T."/>
        </authorList>
    </citation>
    <scope>NUCLEOTIDE SEQUENCE [LARGE SCALE GENOMIC DNA]</scope>
    <source>
        <strain evidence="11">Ech703</strain>
    </source>
</reference>
<comment type="catalytic activity">
    <reaction evidence="7">
        <text>adenosine + H2O + H(+) = inosine + NH4(+)</text>
        <dbReference type="Rhea" id="RHEA:24408"/>
        <dbReference type="ChEBI" id="CHEBI:15377"/>
        <dbReference type="ChEBI" id="CHEBI:15378"/>
        <dbReference type="ChEBI" id="CHEBI:16335"/>
        <dbReference type="ChEBI" id="CHEBI:17596"/>
        <dbReference type="ChEBI" id="CHEBI:28938"/>
        <dbReference type="EC" id="3.5.4.4"/>
    </reaction>
    <physiologicalReaction direction="left-to-right" evidence="7">
        <dbReference type="Rhea" id="RHEA:24409"/>
    </physiologicalReaction>
</comment>
<organism evidence="11 12">
    <name type="scientific">Musicola paradisiaca (strain Ech703)</name>
    <name type="common">Dickeya paradisiaca</name>
    <name type="synonym">Dickeya dadantii</name>
    <dbReference type="NCBI Taxonomy" id="579405"/>
    <lineage>
        <taxon>Bacteria</taxon>
        <taxon>Pseudomonadati</taxon>
        <taxon>Pseudomonadota</taxon>
        <taxon>Gammaproteobacteria</taxon>
        <taxon>Enterobacterales</taxon>
        <taxon>Pectobacteriaceae</taxon>
        <taxon>Musicola</taxon>
    </lineage>
</organism>
<evidence type="ECO:0000256" key="7">
    <source>
        <dbReference type="ARBA" id="ARBA00047989"/>
    </source>
</evidence>
<keyword evidence="12" id="KW-1185">Reference proteome</keyword>
<accession>C6CB96</accession>
<evidence type="ECO:0000256" key="1">
    <source>
        <dbReference type="ARBA" id="ARBA00000553"/>
    </source>
</evidence>
<dbReference type="KEGG" id="dda:Dd703_2849"/>
<dbReference type="eggNOG" id="COG1496">
    <property type="taxonomic scope" value="Bacteria"/>
</dbReference>
<proteinExistence type="inferred from homology"/>
<dbReference type="NCBIfam" id="NF007998">
    <property type="entry name" value="PRK10723.1"/>
    <property type="match status" value="1"/>
</dbReference>
<dbReference type="SUPFAM" id="SSF64438">
    <property type="entry name" value="CNF1/YfiH-like putative cysteine hydrolases"/>
    <property type="match status" value="1"/>
</dbReference>
<dbReference type="EMBL" id="CP001654">
    <property type="protein sequence ID" value="ACS86624.1"/>
    <property type="molecule type" value="Genomic_DNA"/>
</dbReference>
<evidence type="ECO:0000256" key="9">
    <source>
        <dbReference type="ARBA" id="ARBA00049893"/>
    </source>
</evidence>
<gene>
    <name evidence="11" type="ordered locus">Dd703_2849</name>
</gene>
<comment type="catalytic activity">
    <reaction evidence="8">
        <text>adenosine + phosphate = alpha-D-ribose 1-phosphate + adenine</text>
        <dbReference type="Rhea" id="RHEA:27642"/>
        <dbReference type="ChEBI" id="CHEBI:16335"/>
        <dbReference type="ChEBI" id="CHEBI:16708"/>
        <dbReference type="ChEBI" id="CHEBI:43474"/>
        <dbReference type="ChEBI" id="CHEBI:57720"/>
        <dbReference type="EC" id="2.4.2.1"/>
    </reaction>
    <physiologicalReaction direction="left-to-right" evidence="8">
        <dbReference type="Rhea" id="RHEA:27643"/>
    </physiologicalReaction>
</comment>
<keyword evidence="6" id="KW-0862">Zinc</keyword>
<evidence type="ECO:0000256" key="6">
    <source>
        <dbReference type="ARBA" id="ARBA00022833"/>
    </source>
</evidence>
<dbReference type="STRING" id="579405.Dd703_2849"/>
<protein>
    <recommendedName>
        <fullName evidence="10">Purine nucleoside phosphorylase</fullName>
    </recommendedName>
</protein>
<dbReference type="AlphaFoldDB" id="C6CB96"/>
<dbReference type="GO" id="GO:0005507">
    <property type="term" value="F:copper ion binding"/>
    <property type="evidence" value="ECO:0007669"/>
    <property type="project" value="TreeGrafter"/>
</dbReference>
<dbReference type="InterPro" id="IPR003730">
    <property type="entry name" value="Cu_polyphenol_OxRdtase"/>
</dbReference>
<evidence type="ECO:0000256" key="2">
    <source>
        <dbReference type="ARBA" id="ARBA00007353"/>
    </source>
</evidence>
<evidence type="ECO:0000256" key="4">
    <source>
        <dbReference type="ARBA" id="ARBA00022723"/>
    </source>
</evidence>
<evidence type="ECO:0000256" key="8">
    <source>
        <dbReference type="ARBA" id="ARBA00048968"/>
    </source>
</evidence>
<sequence length="241" mass="26339">MLLKPDWPAPETIRACTTTRNGGVSTHPYGTFNLGNHVGDEPLSVETNRKHLVSMASLPAMPFWLEQVHGTHVVNLDPKQPDTQTGDAVYTTRRDRVCAVMTADCLPVLFCSADGKEIAAAHAGWRGLQAGVLEQTISVFRAPPEAIMAWMGPAIGPSRFEVGGEVRDAFVSSDTATNCAFVPHNNKFFADIYQLARLRLQRAGVTQIFGGNACTVSESDKFFSYRRDGVTGRMATLIWLI</sequence>
<evidence type="ECO:0000313" key="11">
    <source>
        <dbReference type="EMBL" id="ACS86624.1"/>
    </source>
</evidence>
<evidence type="ECO:0000313" key="12">
    <source>
        <dbReference type="Proteomes" id="UP000002734"/>
    </source>
</evidence>
<dbReference type="PANTHER" id="PTHR30616">
    <property type="entry name" value="UNCHARACTERIZED PROTEIN YFIH"/>
    <property type="match status" value="1"/>
</dbReference>
<comment type="similarity">
    <text evidence="2 10">Belongs to the purine nucleoside phosphorylase YfiH/LACC1 family.</text>
</comment>
<dbReference type="InterPro" id="IPR038371">
    <property type="entry name" value="Cu_polyphenol_OxRdtase_sf"/>
</dbReference>
<evidence type="ECO:0000256" key="3">
    <source>
        <dbReference type="ARBA" id="ARBA00022679"/>
    </source>
</evidence>